<organism evidence="2 3">
    <name type="scientific">Alistipes inops</name>
    <dbReference type="NCBI Taxonomy" id="1501391"/>
    <lineage>
        <taxon>Bacteria</taxon>
        <taxon>Pseudomonadati</taxon>
        <taxon>Bacteroidota</taxon>
        <taxon>Bacteroidia</taxon>
        <taxon>Bacteroidales</taxon>
        <taxon>Rikenellaceae</taxon>
        <taxon>Alistipes</taxon>
    </lineage>
</organism>
<dbReference type="InterPro" id="IPR027417">
    <property type="entry name" value="P-loop_NTPase"/>
</dbReference>
<comment type="caution">
    <text evidence="2">The sequence shown here is derived from an EMBL/GenBank/DDBJ whole genome shotgun (WGS) entry which is preliminary data.</text>
</comment>
<dbReference type="SUPFAM" id="SSF52540">
    <property type="entry name" value="P-loop containing nucleoside triphosphate hydrolases"/>
    <property type="match status" value="1"/>
</dbReference>
<feature type="domain" description="ATPase" evidence="1">
    <location>
        <begin position="19"/>
        <end position="261"/>
    </location>
</feature>
<gene>
    <name evidence="2" type="ORF">LG35_10080</name>
</gene>
<dbReference type="RefSeq" id="WP_035474482.1">
    <property type="nucleotide sequence ID" value="NZ_JRGF01000026.1"/>
</dbReference>
<dbReference type="Gene3D" id="3.40.50.300">
    <property type="entry name" value="P-loop containing nucleotide triphosphate hydrolases"/>
    <property type="match status" value="1"/>
</dbReference>
<reference evidence="2 3" key="1">
    <citation type="submission" date="2014-09" db="EMBL/GenBank/DDBJ databases">
        <title>Alistipes sp. 627, sp. nov., a novel member of the family Rikenellaceae isolated from human faeces.</title>
        <authorList>
            <person name="Shkoporov A.N."/>
            <person name="Chaplin A.V."/>
            <person name="Motuzova O.V."/>
            <person name="Kafarskaia L.I."/>
            <person name="Khokhlova E.V."/>
            <person name="Efimov B.A."/>
        </authorList>
    </citation>
    <scope>NUCLEOTIDE SEQUENCE [LARGE SCALE GENOMIC DNA]</scope>
    <source>
        <strain evidence="2 3">627</strain>
    </source>
</reference>
<dbReference type="Pfam" id="PF01637">
    <property type="entry name" value="ATPase_2"/>
    <property type="match status" value="1"/>
</dbReference>
<sequence length="383" mass="44127">MKILKNPFIVSGYVSADYFCDREVETEELTQALVNGRNTVIVSPRRMGKTGLIEHCFHQERIAREYYTFFVDIYATGSLKELVFMLGKHIFDTLKPKGRKFAEEFFAAIASLRPAFKLDAVTGEPVFDIGIGEIRRPEVSLEELFAYLEAADKPCLVAIDEFQQIARYPEKNVEAVLRTHIQKCTNTTFVFAGSQRHMMQNIFFSASRPFYQSASFMNLGPIAEEAYRRFVQRHFRQAGKEISGECIERIYTLFEGHTWYMQSMLNRLYEQTAKGEGATLEEADIVLHQTVNAQQAMYQNMVAMLSERQKELLFAIGKEGRAREITSVDFVTRHGLYSSSSVQSAARQLLEKEFITKEENVYQVYDRFFGLWLAETYGTGYRL</sequence>
<proteinExistence type="predicted"/>
<name>A0ABR4YGT6_9BACT</name>
<dbReference type="PANTHER" id="PTHR34301">
    <property type="entry name" value="DNA-BINDING PROTEIN-RELATED"/>
    <property type="match status" value="1"/>
</dbReference>
<dbReference type="InterPro" id="IPR011579">
    <property type="entry name" value="ATPase_dom"/>
</dbReference>
<dbReference type="Proteomes" id="UP000030889">
    <property type="component" value="Unassembled WGS sequence"/>
</dbReference>
<keyword evidence="3" id="KW-1185">Reference proteome</keyword>
<evidence type="ECO:0000313" key="2">
    <source>
        <dbReference type="EMBL" id="KHE40209.1"/>
    </source>
</evidence>
<dbReference type="PANTHER" id="PTHR34301:SF8">
    <property type="entry name" value="ATPASE DOMAIN-CONTAINING PROTEIN"/>
    <property type="match status" value="1"/>
</dbReference>
<evidence type="ECO:0000259" key="1">
    <source>
        <dbReference type="Pfam" id="PF01637"/>
    </source>
</evidence>
<dbReference type="EMBL" id="JRGF01000026">
    <property type="protein sequence ID" value="KHE40209.1"/>
    <property type="molecule type" value="Genomic_DNA"/>
</dbReference>
<accession>A0ABR4YGT6</accession>
<protein>
    <submittedName>
        <fullName evidence="2">ATPase</fullName>
    </submittedName>
</protein>
<evidence type="ECO:0000313" key="3">
    <source>
        <dbReference type="Proteomes" id="UP000030889"/>
    </source>
</evidence>